<evidence type="ECO:0000259" key="3">
    <source>
        <dbReference type="PROSITE" id="PS50020"/>
    </source>
</evidence>
<feature type="region of interest" description="Disordered" evidence="2">
    <location>
        <begin position="1"/>
        <end position="66"/>
    </location>
</feature>
<proteinExistence type="inferred from homology"/>
<dbReference type="GO" id="GO:0004197">
    <property type="term" value="F:cysteine-type endopeptidase activity"/>
    <property type="evidence" value="ECO:0007669"/>
    <property type="project" value="InterPro"/>
</dbReference>
<accession>A0A8J6CAR4</accession>
<gene>
    <name evidence="4" type="ORF">KFE25_001663</name>
</gene>
<evidence type="ECO:0000256" key="1">
    <source>
        <dbReference type="ARBA" id="ARBA00009005"/>
    </source>
</evidence>
<name>A0A8J6CAR4_DIALT</name>
<dbReference type="PROSITE" id="PS50020">
    <property type="entry name" value="WW_DOMAIN_2"/>
    <property type="match status" value="1"/>
</dbReference>
<comment type="caution">
    <text evidence="4">The sequence shown here is derived from an EMBL/GenBank/DDBJ whole genome shotgun (WGS) entry which is preliminary data.</text>
</comment>
<dbReference type="SUPFAM" id="SSF51045">
    <property type="entry name" value="WW domain"/>
    <property type="match status" value="1"/>
</dbReference>
<dbReference type="Proteomes" id="UP000751190">
    <property type="component" value="Unassembled WGS sequence"/>
</dbReference>
<dbReference type="AlphaFoldDB" id="A0A8J6CAR4"/>
<feature type="compositionally biased region" description="Basic and acidic residues" evidence="2">
    <location>
        <begin position="31"/>
        <end position="54"/>
    </location>
</feature>
<dbReference type="CDD" id="cd00201">
    <property type="entry name" value="WW"/>
    <property type="match status" value="1"/>
</dbReference>
<dbReference type="Pfam" id="PF00397">
    <property type="entry name" value="WW"/>
    <property type="match status" value="1"/>
</dbReference>
<dbReference type="SMART" id="SM00456">
    <property type="entry name" value="WW"/>
    <property type="match status" value="1"/>
</dbReference>
<dbReference type="InterPro" id="IPR050452">
    <property type="entry name" value="Metacaspase"/>
</dbReference>
<keyword evidence="5" id="KW-1185">Reference proteome</keyword>
<dbReference type="GO" id="GO:0006508">
    <property type="term" value="P:proteolysis"/>
    <property type="evidence" value="ECO:0007669"/>
    <property type="project" value="InterPro"/>
</dbReference>
<protein>
    <recommendedName>
        <fullName evidence="3">WW domain-containing protein</fullName>
    </recommendedName>
</protein>
<dbReference type="OMA" id="WEDPRDD"/>
<dbReference type="Gene3D" id="3.40.50.12660">
    <property type="match status" value="1"/>
</dbReference>
<reference evidence="4" key="1">
    <citation type="submission" date="2021-05" db="EMBL/GenBank/DDBJ databases">
        <title>The genome of the haptophyte Pavlova lutheri (Diacronema luteri, Pavlovales) - a model for lipid biosynthesis in eukaryotic algae.</title>
        <authorList>
            <person name="Hulatt C.J."/>
            <person name="Posewitz M.C."/>
        </authorList>
    </citation>
    <scope>NUCLEOTIDE SEQUENCE</scope>
    <source>
        <strain evidence="4">NIVA-4/92</strain>
    </source>
</reference>
<dbReference type="InterPro" id="IPR029030">
    <property type="entry name" value="Caspase-like_dom_sf"/>
</dbReference>
<dbReference type="SUPFAM" id="SSF52129">
    <property type="entry name" value="Caspase-like"/>
    <property type="match status" value="1"/>
</dbReference>
<dbReference type="InterPro" id="IPR001202">
    <property type="entry name" value="WW_dom"/>
</dbReference>
<feature type="domain" description="WW" evidence="3">
    <location>
        <begin position="12"/>
        <end position="46"/>
    </location>
</feature>
<dbReference type="EMBL" id="JAGTXO010000018">
    <property type="protein sequence ID" value="KAG8462890.1"/>
    <property type="molecule type" value="Genomic_DNA"/>
</dbReference>
<dbReference type="Gene3D" id="2.20.70.10">
    <property type="match status" value="1"/>
</dbReference>
<sequence length="524" mass="55803">MNRWSYGSGESRPLPPGWEERVDPGSGKPYYVDHARQLTTWEDPRDDPRRRDDALPAYASAPPANPALERDTAELLAILPRVPAADVRAELLRAHGDKQLAINALLARGGGDGARLAQRPPVAIAVATPAGAAAGKPAVGRLPVAVATPMPLGGPPNGAPHAVSWVAAPVVGEAPPPLTGRRRALLIGINYYGTAAELKGCINDVRAMRQLLVDHGFPASAEHMRVLTDDTRDARARPTKANILEACRWLTAGAAPGDVLFFHFSGHGAQQLDPEFVEEDGMDETIVPVDVDRAGQITDNQLHALLVAPLPSGARLTAVMDCCHSGTGLDLPFTLRADRWEVDDNPHHVEGDVVFFSGCEDGDFSADARPRYGAPGGAMTTAFVRVVREGRYASYPHFMRELDVAMRRGGFAQRPQLCATQAFDTSRPFRFDNVHPNTNRMLGRQFRVRHKAKRRPFGNGLGDLLMAGAAGYLVLALAPDVLGAAAGGAGLLLDGAGALASESAGTFEEVTRGIGGLFGGFFGE</sequence>
<dbReference type="PROSITE" id="PS01159">
    <property type="entry name" value="WW_DOMAIN_1"/>
    <property type="match status" value="1"/>
</dbReference>
<dbReference type="Pfam" id="PF00656">
    <property type="entry name" value="Peptidase_C14"/>
    <property type="match status" value="1"/>
</dbReference>
<dbReference type="PANTHER" id="PTHR48104">
    <property type="entry name" value="METACASPASE-4"/>
    <property type="match status" value="1"/>
</dbReference>
<dbReference type="OrthoDB" id="3223806at2759"/>
<evidence type="ECO:0000313" key="5">
    <source>
        <dbReference type="Proteomes" id="UP000751190"/>
    </source>
</evidence>
<dbReference type="InterPro" id="IPR036020">
    <property type="entry name" value="WW_dom_sf"/>
</dbReference>
<evidence type="ECO:0000256" key="2">
    <source>
        <dbReference type="SAM" id="MobiDB-lite"/>
    </source>
</evidence>
<dbReference type="GO" id="GO:0005737">
    <property type="term" value="C:cytoplasm"/>
    <property type="evidence" value="ECO:0007669"/>
    <property type="project" value="TreeGrafter"/>
</dbReference>
<dbReference type="PANTHER" id="PTHR48104:SF30">
    <property type="entry name" value="METACASPASE-1"/>
    <property type="match status" value="1"/>
</dbReference>
<comment type="similarity">
    <text evidence="1">Belongs to the peptidase C14B family.</text>
</comment>
<evidence type="ECO:0000313" key="4">
    <source>
        <dbReference type="EMBL" id="KAG8462890.1"/>
    </source>
</evidence>
<organism evidence="4 5">
    <name type="scientific">Diacronema lutheri</name>
    <name type="common">Unicellular marine alga</name>
    <name type="synonym">Monochrysis lutheri</name>
    <dbReference type="NCBI Taxonomy" id="2081491"/>
    <lineage>
        <taxon>Eukaryota</taxon>
        <taxon>Haptista</taxon>
        <taxon>Haptophyta</taxon>
        <taxon>Pavlovophyceae</taxon>
        <taxon>Pavlovales</taxon>
        <taxon>Pavlovaceae</taxon>
        <taxon>Diacronema</taxon>
    </lineage>
</organism>
<dbReference type="InterPro" id="IPR011600">
    <property type="entry name" value="Pept_C14_caspase"/>
</dbReference>